<gene>
    <name evidence="1" type="ORF">PACLA_8A042802</name>
</gene>
<name>A0A6S7FGW6_PARCT</name>
<accession>A0A6S7FGW6</accession>
<comment type="caution">
    <text evidence="1">The sequence shown here is derived from an EMBL/GenBank/DDBJ whole genome shotgun (WGS) entry which is preliminary data.</text>
</comment>
<dbReference type="Gene3D" id="2.60.220.30">
    <property type="match status" value="2"/>
</dbReference>
<evidence type="ECO:0000313" key="1">
    <source>
        <dbReference type="EMBL" id="CAB3978745.1"/>
    </source>
</evidence>
<evidence type="ECO:0000313" key="2">
    <source>
        <dbReference type="Proteomes" id="UP001152795"/>
    </source>
</evidence>
<sequence length="1180" mass="134416">MKFLFIEIESLVKSATSFDRSSPTTVVDKTSPSSQMTLVKSRTSVPHLHSSVKDTRTIINSTTTVIPTTVYFITTGPGSTKGASSSGLGLTIGCVIAAVFVVIVVGLVVVLYKRKKSRYENRAGLVKKIITADGGVIEIDDIILRIGPGCLDKDTEITLINCYTDIANKSLVDLDLLDASQRVVEFLPDGLKFLKPADLTIRFEETVSDSELFILHSSHNHDYQRTAWELVTNGIEENNVKGVVNTKINGFCFYSFIMTMGGRRFVRILSHLNHTFTCRAYALYRRSSTVGTIDILVIILSEFVDKNDEEDIQQLKVHLDEGYVKGDKGMLKRVRRDRRLEMSLHFPGVENTPFSFTVDQPQLDSVGFVIDHFQEIAVKSPASGRVKISEVDRNAENNLLWSLNVCVMEQGNNVEEASVHGKLKFASLHSKGGLIKELSFTEPDPEAKVVYRTTKLTNGEIRRMSRRIGVDWDSLAGLLDIPYSKREEIRVNHQKFPDYCSKAEQIFELFNYSKFFDRYYLEKCFEELGRHDLKNEMLPVENETRTNHNEAETQPEVNANEYVELRNTPLSSREMYRLSRCITFDWDSLAGLMDIGREERNSIRQSTLYHDHHARAEKILSMFNHKKGFTREKLRDYLIGIQKHDLIHPVVTGQWRRIDTQNRTISKRPGLVKKIITADGGVIDIDDIILEIGPGCLTKDTEITLRNSHTDIADKSLLDLGLIDAAPRVVEFLPDGLKFLKPADLTVRFQNTVSNTEIFILHCSYNLKYQRTVWELGTTGIEERNVKGVVNTKINGFSFYMFVLATRGMLARILSHLNQSFICRAYALYRRSSTVGAIDISVVILSEFVDESKDEDIKQLKDHLDLGYVKGEKGLLKRVCTDRRLEMSLHFPGVKNTPFSFIVDQSQLDSVGFVIDHFHEIAVKSPVSGKVKISEVDRNIENESLWRINICEIEEEIRVEVAEVQDTAPHPQPEVVHRITKLTNGEITQMSGKIGLDWDSLAGLLDIPYSDREEIRVDYGNHLSISSKSKKVFELFNDSTFFDRHILVKYFKELGRHNLEKEMLPVEDLQNGSEEVETPPKLPEEDLLHTPLSPREISRLGRRIVGEWDRLAGLMDIPIAERDDIRYSLIYNDNRSRAEKILTIFNNKEGFSRNKLARCLDEIQQIDLIKPVITGEWRNV</sequence>
<dbReference type="Proteomes" id="UP001152795">
    <property type="component" value="Unassembled WGS sequence"/>
</dbReference>
<proteinExistence type="predicted"/>
<organism evidence="1 2">
    <name type="scientific">Paramuricea clavata</name>
    <name type="common">Red gorgonian</name>
    <name type="synonym">Violescent sea-whip</name>
    <dbReference type="NCBI Taxonomy" id="317549"/>
    <lineage>
        <taxon>Eukaryota</taxon>
        <taxon>Metazoa</taxon>
        <taxon>Cnidaria</taxon>
        <taxon>Anthozoa</taxon>
        <taxon>Octocorallia</taxon>
        <taxon>Malacalcyonacea</taxon>
        <taxon>Plexauridae</taxon>
        <taxon>Paramuricea</taxon>
    </lineage>
</organism>
<dbReference type="CDD" id="cd01670">
    <property type="entry name" value="Death"/>
    <property type="match status" value="1"/>
</dbReference>
<reference evidence="1" key="1">
    <citation type="submission" date="2020-04" db="EMBL/GenBank/DDBJ databases">
        <authorList>
            <person name="Alioto T."/>
            <person name="Alioto T."/>
            <person name="Gomez Garrido J."/>
        </authorList>
    </citation>
    <scope>NUCLEOTIDE SEQUENCE</scope>
    <source>
        <strain evidence="1">A484AB</strain>
    </source>
</reference>
<protein>
    <submittedName>
        <fullName evidence="1">Uncharacterized protein</fullName>
    </submittedName>
</protein>
<dbReference type="EMBL" id="CACRXK020000138">
    <property type="protein sequence ID" value="CAB3978745.1"/>
    <property type="molecule type" value="Genomic_DNA"/>
</dbReference>
<dbReference type="AlphaFoldDB" id="A0A6S7FGW6"/>
<keyword evidence="2" id="KW-1185">Reference proteome</keyword>